<name>A0A2S3ZPA7_9MICO</name>
<protein>
    <submittedName>
        <fullName evidence="1">Uncharacterized protein</fullName>
    </submittedName>
</protein>
<evidence type="ECO:0000313" key="1">
    <source>
        <dbReference type="EMBL" id="POH70825.1"/>
    </source>
</evidence>
<dbReference type="Proteomes" id="UP000237104">
    <property type="component" value="Unassembled WGS sequence"/>
</dbReference>
<comment type="caution">
    <text evidence="1">The sequence shown here is derived from an EMBL/GenBank/DDBJ whole genome shotgun (WGS) entry which is preliminary data.</text>
</comment>
<dbReference type="RefSeq" id="WP_103430112.1">
    <property type="nucleotide sequence ID" value="NZ_PPXF01000014.1"/>
</dbReference>
<dbReference type="AlphaFoldDB" id="A0A2S3ZPA7"/>
<sequence length="59" mass="6418">MPVPPPAYYPERGESGETDDTIDAFASEEMTVMKSGTLTIIEASVADYELDSNGDWIGF</sequence>
<gene>
    <name evidence="1" type="ORF">C3B59_03935</name>
</gene>
<reference evidence="1 2" key="1">
    <citation type="submission" date="2018-01" db="EMBL/GenBank/DDBJ databases">
        <title>Cryobacterium sp. nov., from glaciers in China.</title>
        <authorList>
            <person name="Liu Q."/>
            <person name="Xin Y.-H."/>
        </authorList>
    </citation>
    <scope>NUCLEOTIDE SEQUENCE [LARGE SCALE GENOMIC DNA]</scope>
    <source>
        <strain evidence="1 2">TMB1-8</strain>
    </source>
</reference>
<dbReference type="EMBL" id="PPXF01000014">
    <property type="protein sequence ID" value="POH70825.1"/>
    <property type="molecule type" value="Genomic_DNA"/>
</dbReference>
<evidence type="ECO:0000313" key="2">
    <source>
        <dbReference type="Proteomes" id="UP000237104"/>
    </source>
</evidence>
<proteinExistence type="predicted"/>
<accession>A0A2S3ZPA7</accession>
<organism evidence="1 2">
    <name type="scientific">Cryobacterium zongtaii</name>
    <dbReference type="NCBI Taxonomy" id="1259217"/>
    <lineage>
        <taxon>Bacteria</taxon>
        <taxon>Bacillati</taxon>
        <taxon>Actinomycetota</taxon>
        <taxon>Actinomycetes</taxon>
        <taxon>Micrococcales</taxon>
        <taxon>Microbacteriaceae</taxon>
        <taxon>Cryobacterium</taxon>
    </lineage>
</organism>